<accession>E1JZY4</accession>
<dbReference type="Proteomes" id="UP000006250">
    <property type="component" value="Unassembled WGS sequence"/>
</dbReference>
<dbReference type="EMBL" id="AECZ01000026">
    <property type="protein sequence ID" value="EFL50079.1"/>
    <property type="molecule type" value="Genomic_DNA"/>
</dbReference>
<sequence>MQQTDFPANFLPRLAPARQRPPLPPGPELSGPARLCFDRGDYELLGLVADVWSRRDSPGLRGLLASYLHPHGIKEMAAPRAMRLAYAIIRLIGSLDAGLADVRLRALRCLRDEATAIAGTGLEKNTARVLLEIMKRLVRAGDDRRRQLELAHDFRAAVPGNPRVVRRLLAEHHLLEMPEEWNQVAFDDHVHDAATKGRKSPTHLILDAWIKGIRRLTVIHYHHVHPDTAAELLAAADIMEMEVAIGIELLARHDGRPVKFLWTPEALSRPEESAAFLRDPAIEDFMRQGREISERFKRHALALLDAFNARHRPAINARFGLDLPPLSPDDFLESVGHGQPSPLHLARFVHERLEPLLAARGKDVQARTPSDEAALKDYLASLEALDVEALLDGWLSPEANPGLTAPEEAAPGETLPKRMRLSPGELCRALAELCGTHRLTLVAAGMDVADVLRLLFACRGAITHIEIFNLRVFETQKRDAADTLELLAILNVGDAVGLKERITRTAEKAEATGDAATAARLRELRPEVGEMTAAYRLSPLGVRMGSDSSGHSTRCHGMGLAVADTLPHRTRAHLAARAKKPGQSLRRVIPVGLAVSPRLCALPDDCPPGPLTRTLRRLGEWPLLRLGGYRWRLSWTTGRAFRATGKTANIHTLGGTQPSAAERFLEAAADAKPMRFRARYANGSLKNAAKIGIGFAVAAASFASTHSWWVLAYGGPFIWFGITGLRNLIQTAFGCGGLRRSQLLRWEDYVSIDRIADSLFFTGFSVPLLDVLVRSALLGHGLGITTATNPTALFTIMALANGLYLASHNLFRGLPRAAALGNLFRSVLSIPLAVGINFALAWVLRHAGAASPEAILEPFAAIVSKFASDCVAAVIEGLADRGRYLRLRARDYREKFRQLREAQTRLELLHPDADAASLLESPKKFLSGLESHPGGLQAIFIANALDFLYFWMYQPHARTVMARALRAMSLRERRIFLLSQYVLLREKEISRLFIDGLVGKTFAPALAFFLSNARCYLEDIQKLAMRLPPAETQSLENTFFGHDAPS</sequence>
<gene>
    <name evidence="1" type="ORF">DesfrDRAFT_3184</name>
</gene>
<dbReference type="AlphaFoldDB" id="E1JZY4"/>
<comment type="caution">
    <text evidence="1">The sequence shown here is derived from an EMBL/GenBank/DDBJ whole genome shotgun (WGS) entry which is preliminary data.</text>
</comment>
<dbReference type="STRING" id="596151.DesfrDRAFT_3184"/>
<dbReference type="RefSeq" id="WP_005995535.1">
    <property type="nucleotide sequence ID" value="NZ_AECZ01000026.1"/>
</dbReference>
<name>E1JZY4_SOLFR</name>
<evidence type="ECO:0000313" key="1">
    <source>
        <dbReference type="EMBL" id="EFL50079.1"/>
    </source>
</evidence>
<proteinExistence type="predicted"/>
<evidence type="ECO:0000313" key="2">
    <source>
        <dbReference type="Proteomes" id="UP000006250"/>
    </source>
</evidence>
<organism evidence="1 2">
    <name type="scientific">Solidesulfovibrio fructosivorans JJ]</name>
    <dbReference type="NCBI Taxonomy" id="596151"/>
    <lineage>
        <taxon>Bacteria</taxon>
        <taxon>Pseudomonadati</taxon>
        <taxon>Thermodesulfobacteriota</taxon>
        <taxon>Desulfovibrionia</taxon>
        <taxon>Desulfovibrionales</taxon>
        <taxon>Desulfovibrionaceae</taxon>
        <taxon>Solidesulfovibrio</taxon>
    </lineage>
</organism>
<keyword evidence="2" id="KW-1185">Reference proteome</keyword>
<protein>
    <submittedName>
        <fullName evidence="1">Uncharacterized protein</fullName>
    </submittedName>
</protein>
<dbReference type="OrthoDB" id="5427740at2"/>
<reference evidence="1 2" key="1">
    <citation type="submission" date="2010-08" db="EMBL/GenBank/DDBJ databases">
        <title>The draft genome of Desulfovibrio fructosovorans JJ.</title>
        <authorList>
            <consortium name="US DOE Joint Genome Institute (JGI-PGF)"/>
            <person name="Lucas S."/>
            <person name="Copeland A."/>
            <person name="Lapidus A."/>
            <person name="Cheng J.-F."/>
            <person name="Bruce D."/>
            <person name="Goodwin L."/>
            <person name="Pitluck S."/>
            <person name="Land M.L."/>
            <person name="Hauser L."/>
            <person name="Chang Y.-J."/>
            <person name="Jeffries C."/>
            <person name="Wall J.D."/>
            <person name="Stahl D.A."/>
            <person name="Arkin A.P."/>
            <person name="Dehal P."/>
            <person name="Stolyar S.M."/>
            <person name="Hazen T.C."/>
            <person name="Woyke T.J."/>
        </authorList>
    </citation>
    <scope>NUCLEOTIDE SEQUENCE [LARGE SCALE GENOMIC DNA]</scope>
    <source>
        <strain evidence="1 2">JJ</strain>
    </source>
</reference>
<dbReference type="eggNOG" id="COG0613">
    <property type="taxonomic scope" value="Bacteria"/>
</dbReference>